<dbReference type="GO" id="GO:0046872">
    <property type="term" value="F:metal ion binding"/>
    <property type="evidence" value="ECO:0007669"/>
    <property type="project" value="UniProtKB-KW"/>
</dbReference>
<feature type="compositionally biased region" description="Basic and acidic residues" evidence="7">
    <location>
        <begin position="28"/>
        <end position="51"/>
    </location>
</feature>
<evidence type="ECO:0000313" key="9">
    <source>
        <dbReference type="Proteomes" id="UP000559027"/>
    </source>
</evidence>
<comment type="caution">
    <text evidence="8">The sequence shown here is derived from an EMBL/GenBank/DDBJ whole genome shotgun (WGS) entry which is preliminary data.</text>
</comment>
<dbReference type="SUPFAM" id="SSF52540">
    <property type="entry name" value="P-loop containing nucleoside triphosphate hydrolases"/>
    <property type="match status" value="1"/>
</dbReference>
<dbReference type="GO" id="GO:0005525">
    <property type="term" value="F:GTP binding"/>
    <property type="evidence" value="ECO:0007669"/>
    <property type="project" value="UniProtKB-KW"/>
</dbReference>
<dbReference type="PRINTS" id="PR00318">
    <property type="entry name" value="GPROTEINA"/>
</dbReference>
<dbReference type="EMBL" id="JAACJO010000012">
    <property type="protein sequence ID" value="KAF5351839.1"/>
    <property type="molecule type" value="Genomic_DNA"/>
</dbReference>
<dbReference type="GO" id="GO:0001664">
    <property type="term" value="F:G protein-coupled receptor binding"/>
    <property type="evidence" value="ECO:0007669"/>
    <property type="project" value="TreeGrafter"/>
</dbReference>
<feature type="binding site" evidence="5">
    <location>
        <begin position="296"/>
        <end position="302"/>
    </location>
    <ligand>
        <name>GTP</name>
        <dbReference type="ChEBI" id="CHEBI:37565"/>
    </ligand>
</feature>
<feature type="compositionally biased region" description="Basic and acidic residues" evidence="7">
    <location>
        <begin position="610"/>
        <end position="624"/>
    </location>
</feature>
<evidence type="ECO:0000256" key="7">
    <source>
        <dbReference type="SAM" id="MobiDB-lite"/>
    </source>
</evidence>
<evidence type="ECO:0000256" key="6">
    <source>
        <dbReference type="PIRSR" id="PIRSR601019-2"/>
    </source>
</evidence>
<dbReference type="GO" id="GO:0003924">
    <property type="term" value="F:GTPase activity"/>
    <property type="evidence" value="ECO:0007669"/>
    <property type="project" value="InterPro"/>
</dbReference>
<dbReference type="PANTHER" id="PTHR10218:SF360">
    <property type="entry name" value="GUANINE NUCLEOTIDE-BINDING PROTEIN SUBUNIT ALPHA HOMOLOG"/>
    <property type="match status" value="1"/>
</dbReference>
<keyword evidence="6" id="KW-0460">Magnesium</keyword>
<dbReference type="SUPFAM" id="SSF47895">
    <property type="entry name" value="Transducin (alpha subunit), insertion domain"/>
    <property type="match status" value="1"/>
</dbReference>
<dbReference type="PROSITE" id="PS51882">
    <property type="entry name" value="G_ALPHA"/>
    <property type="match status" value="1"/>
</dbReference>
<evidence type="ECO:0000313" key="8">
    <source>
        <dbReference type="EMBL" id="KAF5351839.1"/>
    </source>
</evidence>
<dbReference type="AlphaFoldDB" id="A0A8H5FWT0"/>
<dbReference type="InterPro" id="IPR001019">
    <property type="entry name" value="Gprotein_alpha_su"/>
</dbReference>
<dbReference type="Proteomes" id="UP000559027">
    <property type="component" value="Unassembled WGS sequence"/>
</dbReference>
<organism evidence="8 9">
    <name type="scientific">Leucocoprinus leucothites</name>
    <dbReference type="NCBI Taxonomy" id="201217"/>
    <lineage>
        <taxon>Eukaryota</taxon>
        <taxon>Fungi</taxon>
        <taxon>Dikarya</taxon>
        <taxon>Basidiomycota</taxon>
        <taxon>Agaricomycotina</taxon>
        <taxon>Agaricomycetes</taxon>
        <taxon>Agaricomycetidae</taxon>
        <taxon>Agaricales</taxon>
        <taxon>Agaricineae</taxon>
        <taxon>Agaricaceae</taxon>
        <taxon>Leucocoprinus</taxon>
    </lineage>
</organism>
<keyword evidence="9" id="KW-1185">Reference proteome</keyword>
<dbReference type="InterPro" id="IPR027417">
    <property type="entry name" value="P-loop_NTPase"/>
</dbReference>
<dbReference type="FunFam" id="3.40.50.300:FF:000692">
    <property type="entry name" value="Guanine nucleotide-binding protein subunit alpha"/>
    <property type="match status" value="1"/>
</dbReference>
<dbReference type="InterPro" id="IPR011025">
    <property type="entry name" value="GproteinA_insert"/>
</dbReference>
<feature type="binding site" evidence="5">
    <location>
        <begin position="395"/>
        <end position="398"/>
    </location>
    <ligand>
        <name>GTP</name>
        <dbReference type="ChEBI" id="CHEBI:37565"/>
    </ligand>
</feature>
<protein>
    <recommendedName>
        <fullName evidence="10">Guanine nucleotide-binding protein alpha-4 subunit</fullName>
    </recommendedName>
</protein>
<dbReference type="OrthoDB" id="5817230at2759"/>
<gene>
    <name evidence="8" type="ORF">D9756_007484</name>
</gene>
<dbReference type="GO" id="GO:0005834">
    <property type="term" value="C:heterotrimeric G-protein complex"/>
    <property type="evidence" value="ECO:0007669"/>
    <property type="project" value="TreeGrafter"/>
</dbReference>
<proteinExistence type="predicted"/>
<feature type="compositionally biased region" description="Basic and acidic residues" evidence="7">
    <location>
        <begin position="641"/>
        <end position="656"/>
    </location>
</feature>
<evidence type="ECO:0000256" key="3">
    <source>
        <dbReference type="ARBA" id="ARBA00023134"/>
    </source>
</evidence>
<feature type="region of interest" description="Disordered" evidence="7">
    <location>
        <begin position="1"/>
        <end position="51"/>
    </location>
</feature>
<evidence type="ECO:0008006" key="10">
    <source>
        <dbReference type="Google" id="ProtNLM"/>
    </source>
</evidence>
<evidence type="ECO:0000256" key="5">
    <source>
        <dbReference type="PIRSR" id="PIRSR601019-1"/>
    </source>
</evidence>
<feature type="compositionally biased region" description="Low complexity" evidence="7">
    <location>
        <begin position="687"/>
        <end position="700"/>
    </location>
</feature>
<keyword evidence="2 5" id="KW-0547">Nucleotide-binding</keyword>
<keyword evidence="1 6" id="KW-0479">Metal-binding</keyword>
<dbReference type="Pfam" id="PF00503">
    <property type="entry name" value="G-alpha"/>
    <property type="match status" value="1"/>
</dbReference>
<feature type="binding site" evidence="6">
    <location>
        <position position="302"/>
    </location>
    <ligand>
        <name>Mg(2+)</name>
        <dbReference type="ChEBI" id="CHEBI:18420"/>
    </ligand>
</feature>
<dbReference type="GO" id="GO:0031683">
    <property type="term" value="F:G-protein beta/gamma-subunit complex binding"/>
    <property type="evidence" value="ECO:0007669"/>
    <property type="project" value="InterPro"/>
</dbReference>
<evidence type="ECO:0000256" key="2">
    <source>
        <dbReference type="ARBA" id="ARBA00022741"/>
    </source>
</evidence>
<reference evidence="8 9" key="1">
    <citation type="journal article" date="2020" name="ISME J.">
        <title>Uncovering the hidden diversity of litter-decomposition mechanisms in mushroom-forming fungi.</title>
        <authorList>
            <person name="Floudas D."/>
            <person name="Bentzer J."/>
            <person name="Ahren D."/>
            <person name="Johansson T."/>
            <person name="Persson P."/>
            <person name="Tunlid A."/>
        </authorList>
    </citation>
    <scope>NUCLEOTIDE SEQUENCE [LARGE SCALE GENOMIC DNA]</scope>
    <source>
        <strain evidence="8 9">CBS 146.42</strain>
    </source>
</reference>
<dbReference type="CDD" id="cd00066">
    <property type="entry name" value="G-alpha"/>
    <property type="match status" value="1"/>
</dbReference>
<name>A0A8H5FWT0_9AGAR</name>
<keyword evidence="3 5" id="KW-0342">GTP-binding</keyword>
<dbReference type="GO" id="GO:0007188">
    <property type="term" value="P:adenylate cyclase-modulating G protein-coupled receptor signaling pathway"/>
    <property type="evidence" value="ECO:0007669"/>
    <property type="project" value="TreeGrafter"/>
</dbReference>
<evidence type="ECO:0000256" key="4">
    <source>
        <dbReference type="ARBA" id="ARBA00023224"/>
    </source>
</evidence>
<feature type="region of interest" description="Disordered" evidence="7">
    <location>
        <begin position="592"/>
        <end position="722"/>
    </location>
</feature>
<dbReference type="PANTHER" id="PTHR10218">
    <property type="entry name" value="GTP-BINDING PROTEIN ALPHA SUBUNIT"/>
    <property type="match status" value="1"/>
</dbReference>
<accession>A0A8H5FWT0</accession>
<dbReference type="Gene3D" id="3.40.50.300">
    <property type="entry name" value="P-loop containing nucleotide triphosphate hydrolases"/>
    <property type="match status" value="2"/>
</dbReference>
<dbReference type="SMART" id="SM00275">
    <property type="entry name" value="G_alpha"/>
    <property type="match status" value="1"/>
</dbReference>
<evidence type="ECO:0000256" key="1">
    <source>
        <dbReference type="ARBA" id="ARBA00022723"/>
    </source>
</evidence>
<sequence>MPKFKRTHDSYNADEDPLARAIAPPADESPKAREVRLAEEAEAQRRSDAIDEELNRQRMAERKAPKCIRVLLLGQSESGKSTTLKNFQLIHSPKAFRAEKASWRAVVQLNVARSIRLILEAMTDAQTPPGSRSNSPIPTADLPTLTPEHLRLKMRLLPLQQVEENLLRRLSSAGSAEIEATHLSPMTNLPYSGRAAKGKEVTVNSTSQWKGAFSRLLSHARSSFESGADINFEDPNDPGVILHACAEDMIQLWNDPTIKALLSARKQRLEDMAGFFLDSLERVTSLRYVPTDEDILRARLKTIGVSEHRFTLKAGNMLSHDWRVYDVGGARSLRAAWAPFFDNMDAIIFLAPISCFDQVLEEDPSVNRLEDSILLWKSIVSNPLLKTTELVLFLNKTDIMRAKLQAGIQFGHYVISYGNRPNDYENAATYLKKKFAALHKQHSPSPRVFYCHMTKVTDPKSTQHILGNELTMSQGHVNNLLTPLTPPPFRSTSSSDPAALTCPRVLIQANTTTLEKAHIVIIIRHRNRQSTQPSVTNLTFGPTSVKPISMALDEITPAEAAAHATNVFLEIALQAQSRKCRLHPSAFTSISVPATRGSAGGSRATGTETTARDQGTREDTEKVEIITGGSSSPSHTKARPRSPELERHDVEVKEAGYNHMKTSRREEKEKPKKRLLSPSEKTQPSVKPKATARPPAKAGASLANPNKKARKFQAMEFESDDE</sequence>
<keyword evidence="4" id="KW-0807">Transducer</keyword>
<dbReference type="GO" id="GO:0005737">
    <property type="term" value="C:cytoplasm"/>
    <property type="evidence" value="ECO:0007669"/>
    <property type="project" value="TreeGrafter"/>
</dbReference>